<reference evidence="2 3" key="1">
    <citation type="submission" date="2021-06" db="EMBL/GenBank/DDBJ databases">
        <title>Enterococcus alishanensis sp. nov., a novel lactic acid bacterium isolated from fresh coffee beans.</title>
        <authorList>
            <person name="Chen Y.-S."/>
        </authorList>
    </citation>
    <scope>NUCLEOTIDE SEQUENCE [LARGE SCALE GENOMIC DNA]</scope>
    <source>
        <strain evidence="2 3">ALS3</strain>
    </source>
</reference>
<feature type="transmembrane region" description="Helical" evidence="1">
    <location>
        <begin position="228"/>
        <end position="254"/>
    </location>
</feature>
<protein>
    <recommendedName>
        <fullName evidence="4">ABC transporter permease</fullName>
    </recommendedName>
</protein>
<feature type="transmembrane region" description="Helical" evidence="1">
    <location>
        <begin position="306"/>
        <end position="326"/>
    </location>
</feature>
<keyword evidence="3" id="KW-1185">Reference proteome</keyword>
<dbReference type="InterPro" id="IPR052536">
    <property type="entry name" value="ABC-4_Integral_Memb_Prot"/>
</dbReference>
<keyword evidence="1" id="KW-0812">Transmembrane</keyword>
<feature type="transmembrane region" description="Helical" evidence="1">
    <location>
        <begin position="189"/>
        <end position="208"/>
    </location>
</feature>
<feature type="transmembrane region" description="Helical" evidence="1">
    <location>
        <begin position="431"/>
        <end position="451"/>
    </location>
</feature>
<proteinExistence type="predicted"/>
<dbReference type="PANTHER" id="PTHR46795">
    <property type="entry name" value="ABC TRANSPORTER PERMEASE-RELATED-RELATED"/>
    <property type="match status" value="1"/>
</dbReference>
<keyword evidence="1" id="KW-0472">Membrane</keyword>
<keyword evidence="1" id="KW-1133">Transmembrane helix</keyword>
<feature type="transmembrane region" description="Helical" evidence="1">
    <location>
        <begin position="688"/>
        <end position="707"/>
    </location>
</feature>
<dbReference type="Proteomes" id="UP000774130">
    <property type="component" value="Unassembled WGS sequence"/>
</dbReference>
<organism evidence="2 3">
    <name type="scientific">Enterococcus alishanensis</name>
    <dbReference type="NCBI Taxonomy" id="1303817"/>
    <lineage>
        <taxon>Bacteria</taxon>
        <taxon>Bacillati</taxon>
        <taxon>Bacillota</taxon>
        <taxon>Bacilli</taxon>
        <taxon>Lactobacillales</taxon>
        <taxon>Enterococcaceae</taxon>
        <taxon>Enterococcus</taxon>
    </lineage>
</organism>
<evidence type="ECO:0000313" key="2">
    <source>
        <dbReference type="EMBL" id="MBV7391680.1"/>
    </source>
</evidence>
<dbReference type="EMBL" id="JAHUZB010000005">
    <property type="protein sequence ID" value="MBV7391680.1"/>
    <property type="molecule type" value="Genomic_DNA"/>
</dbReference>
<feature type="transmembrane region" description="Helical" evidence="1">
    <location>
        <begin position="779"/>
        <end position="800"/>
    </location>
</feature>
<dbReference type="RefSeq" id="WP_218326888.1">
    <property type="nucleotide sequence ID" value="NZ_JAHUZB010000005.1"/>
</dbReference>
<gene>
    <name evidence="2" type="ORF">KUA55_13410</name>
</gene>
<feature type="transmembrane region" description="Helical" evidence="1">
    <location>
        <begin position="354"/>
        <end position="372"/>
    </location>
</feature>
<feature type="transmembrane region" description="Helical" evidence="1">
    <location>
        <begin position="64"/>
        <end position="85"/>
    </location>
</feature>
<comment type="caution">
    <text evidence="2">The sequence shown here is derived from an EMBL/GenBank/DDBJ whole genome shotgun (WGS) entry which is preliminary data.</text>
</comment>
<feature type="transmembrane region" description="Helical" evidence="1">
    <location>
        <begin position="97"/>
        <end position="113"/>
    </location>
</feature>
<evidence type="ECO:0008006" key="4">
    <source>
        <dbReference type="Google" id="ProtNLM"/>
    </source>
</evidence>
<dbReference type="PANTHER" id="PTHR46795:SF3">
    <property type="entry name" value="ABC TRANSPORTER PERMEASE"/>
    <property type="match status" value="1"/>
</dbReference>
<feature type="transmembrane region" description="Helical" evidence="1">
    <location>
        <begin position="384"/>
        <end position="405"/>
    </location>
</feature>
<sequence>MGKLMRKIAIVNGYLLFVLGLFLPVINGNTGKFTLIGLWTESLTSGNFSHFWTTQFPVGIEAEIGTGFLILVIIASFLDAVVLTFRKKTKILPMIKNVALFFAIFFLGQFSFFTASPGVLPMPILALLEFLLMRYLEGKEERDQQYAEQTRKNKAEKLDKEQRLAFKGKYPSLFKQIINKNLFFYRQNLLILSAANFVSYLSIALLIFSYRSFSAGQSQQSIFDKTGLLPIFIESGGILVLLLIIFLTFINGMYLTFKENHGELWFLLGIRRKTFLWMLIREYLICVGVSVVVGIIVTLPLIRLDFWTYLLAILIQLFLAVITLGFHQEKTLRLLQFKPKSTQKVARINFRGKIIWLLIGLLFLGITFWWFARRKSAETYLVLITLAIGLIGLVNGLLKIFIAWLQKRRDYLQHFLTFNDFTYRFRKSANLIIILILLQVFSLGFLLPRLITGEMVQVDQLFPYDIVAKIHNEELPQLEKISQKYQGNLLTFPMVPITSVDGDSDPEIYGVARPIMYIQGQQIGISETTYQKLRKLVGEKEQPLNLKRNQWHVVYQQGINVSAQPIDWDPGSKEPRLRIGTPLDFYDTNDIDRIFPMRDIKSQERNILTGMFQRGLQENLVVLADEAFPKTQQKLVLIQTNHGKKMVDELQFIDQKYASDRRWDEKIQPYYWKDQQEIDVKNENNLEMIVLVFLLVISLLLSFSLLLTKYLGEKDFWTEKQNLLLLLGAREKERRKILNQQLRLFFWLPLIMAGLIGIVFIFIMTNIRFFNQQESLQFFWRIIIVDSCYAAVWYLVYRVFGNQIMKWVSK</sequence>
<feature type="transmembrane region" description="Helical" evidence="1">
    <location>
        <begin position="275"/>
        <end position="300"/>
    </location>
</feature>
<feature type="transmembrane region" description="Helical" evidence="1">
    <location>
        <begin position="119"/>
        <end position="136"/>
    </location>
</feature>
<name>A0ABS6TFR2_9ENTE</name>
<evidence type="ECO:0000313" key="3">
    <source>
        <dbReference type="Proteomes" id="UP000774130"/>
    </source>
</evidence>
<accession>A0ABS6TFR2</accession>
<feature type="transmembrane region" description="Helical" evidence="1">
    <location>
        <begin position="744"/>
        <end position="767"/>
    </location>
</feature>
<evidence type="ECO:0000256" key="1">
    <source>
        <dbReference type="SAM" id="Phobius"/>
    </source>
</evidence>